<evidence type="ECO:0000256" key="2">
    <source>
        <dbReference type="SAM" id="SignalP"/>
    </source>
</evidence>
<name>A0A9D1RM58_9CORY</name>
<feature type="signal peptide" evidence="2">
    <location>
        <begin position="1"/>
        <end position="33"/>
    </location>
</feature>
<gene>
    <name evidence="3" type="ORF">H9870_00440</name>
</gene>
<proteinExistence type="predicted"/>
<evidence type="ECO:0000313" key="3">
    <source>
        <dbReference type="EMBL" id="HIW90129.1"/>
    </source>
</evidence>
<feature type="region of interest" description="Disordered" evidence="1">
    <location>
        <begin position="33"/>
        <end position="55"/>
    </location>
</feature>
<dbReference type="AlphaFoldDB" id="A0A9D1RM58"/>
<protein>
    <recommendedName>
        <fullName evidence="5">Secreted protein</fullName>
    </recommendedName>
</protein>
<reference evidence="3" key="2">
    <citation type="submission" date="2021-04" db="EMBL/GenBank/DDBJ databases">
        <authorList>
            <person name="Gilroy R."/>
        </authorList>
    </citation>
    <scope>NUCLEOTIDE SEQUENCE</scope>
    <source>
        <strain evidence="3">CHK32-1732</strain>
    </source>
</reference>
<comment type="caution">
    <text evidence="3">The sequence shown here is derived from an EMBL/GenBank/DDBJ whole genome shotgun (WGS) entry which is preliminary data.</text>
</comment>
<reference evidence="3" key="1">
    <citation type="journal article" date="2021" name="PeerJ">
        <title>Extensive microbial diversity within the chicken gut microbiome revealed by metagenomics and culture.</title>
        <authorList>
            <person name="Gilroy R."/>
            <person name="Ravi A."/>
            <person name="Getino M."/>
            <person name="Pursley I."/>
            <person name="Horton D.L."/>
            <person name="Alikhan N.F."/>
            <person name="Baker D."/>
            <person name="Gharbi K."/>
            <person name="Hall N."/>
            <person name="Watson M."/>
            <person name="Adriaenssens E.M."/>
            <person name="Foster-Nyarko E."/>
            <person name="Jarju S."/>
            <person name="Secka A."/>
            <person name="Antonio M."/>
            <person name="Oren A."/>
            <person name="Chaudhuri R.R."/>
            <person name="La Ragione R."/>
            <person name="Hildebrand F."/>
            <person name="Pallen M.J."/>
        </authorList>
    </citation>
    <scope>NUCLEOTIDE SEQUENCE</scope>
    <source>
        <strain evidence="3">CHK32-1732</strain>
    </source>
</reference>
<accession>A0A9D1RM58</accession>
<sequence>MTSLTAGRNRYATLLLSAAAAFTLSTTAIPAAAAEPAEDRTNAGASESDPNCTPSDNVRFLDAFDQIVETLKDEVPAEARDGFNANADAMRGAILNTDVAYVDVSRQASDINETAEDNGDPYANYAVSRLDKIRNGDADASVAVQDLTLGEVTETIVLGLYTFTVPLSVSAAAMPAIGPIPGLENVATLPLIGSYATIGGLAKLPLQYGAQGIKALGKAMQSSVASNCWEGEEAASDEERLNQGGANPAVPVNPAERANADYLSLEGEPGETCTAGSEETINDAIDRAADGVRPQVPSGQEGAFDAEVARLQANASNARITNNFIPREAEDIHSLVAMVDNPLFTFAAGAVTGPMDESTAVGELNVGNSVDYAEIVEYLTSLIIGKVWGSLVPSTPNPVNGASYTSVPNFPNVASFLTSTGLDVYDNVIDTMCLEGTGTDGDDEGAADAEAEADSAAEGESDGE</sequence>
<feature type="chain" id="PRO_5038669282" description="Secreted protein" evidence="2">
    <location>
        <begin position="34"/>
        <end position="464"/>
    </location>
</feature>
<keyword evidence="2" id="KW-0732">Signal</keyword>
<evidence type="ECO:0000256" key="1">
    <source>
        <dbReference type="SAM" id="MobiDB-lite"/>
    </source>
</evidence>
<evidence type="ECO:0008006" key="5">
    <source>
        <dbReference type="Google" id="ProtNLM"/>
    </source>
</evidence>
<dbReference type="EMBL" id="DXGC01000005">
    <property type="protein sequence ID" value="HIW90129.1"/>
    <property type="molecule type" value="Genomic_DNA"/>
</dbReference>
<evidence type="ECO:0000313" key="4">
    <source>
        <dbReference type="Proteomes" id="UP000824190"/>
    </source>
</evidence>
<feature type="region of interest" description="Disordered" evidence="1">
    <location>
        <begin position="436"/>
        <end position="464"/>
    </location>
</feature>
<feature type="compositionally biased region" description="Polar residues" evidence="1">
    <location>
        <begin position="43"/>
        <end position="55"/>
    </location>
</feature>
<feature type="compositionally biased region" description="Acidic residues" evidence="1">
    <location>
        <begin position="440"/>
        <end position="464"/>
    </location>
</feature>
<organism evidence="3 4">
    <name type="scientific">Candidatus Corynebacterium avicola</name>
    <dbReference type="NCBI Taxonomy" id="2838527"/>
    <lineage>
        <taxon>Bacteria</taxon>
        <taxon>Bacillati</taxon>
        <taxon>Actinomycetota</taxon>
        <taxon>Actinomycetes</taxon>
        <taxon>Mycobacteriales</taxon>
        <taxon>Corynebacteriaceae</taxon>
        <taxon>Corynebacterium</taxon>
    </lineage>
</organism>
<dbReference type="Proteomes" id="UP000824190">
    <property type="component" value="Unassembled WGS sequence"/>
</dbReference>